<keyword evidence="2" id="KW-1185">Reference proteome</keyword>
<gene>
    <name evidence="1" type="ORF">ASPZODRAFT_137327</name>
</gene>
<evidence type="ECO:0000313" key="2">
    <source>
        <dbReference type="Proteomes" id="UP000184188"/>
    </source>
</evidence>
<proteinExistence type="predicted"/>
<dbReference type="STRING" id="1073090.A0A1L9S5I7"/>
<dbReference type="VEuPathDB" id="FungiDB:ASPZODRAFT_137327"/>
<sequence length="542" mass="59457">MGGLVEVELPRCSIAPLDRELDQAYWQMNGAYGLVSLKGGSWAIFHWNRLVTGRVLYRFQFKDELVIPQADVDLEELLAFLLDRGAVPDPQGWRLLKSVGLWTPPGTALLRPPRDCTGVVLTVAAPDDSDGVLSLQLHWKPEWDRRDAGSLPPFWMRLEQPRSGYDDVLVEAPSAVQLKGSLSSLKGRSISRENTLVAESTTESTVKTAAAAASAAAAGAASAAAAAKTPSLLSNIEEIKALVTTVDNSSVRFKMDQEQVKTVFFEKEDATMTGEQRDLSPLGETFGLWLICVAAALSQLQDAGGGGGGGGLWTFSIPNDVVTFARRKSIPCGVMVLLGLLKESDVPPWSSPPPPQGETTMETHERMEEDALARRLEAAMPVAQAAEARRVRMMRESQRFHTNHQKRIQAQEEYEQRRLVEAIQSPRLENHVIATAGLVYLVGENVVPAHYTVAQLAHAVLYLLLLDEKQAQAVADILERWTLWCQFGGMQPVQLTFLMENKVAFCYAAALVAVVRHANADDGNLSADLLASMRLWKRVRLG</sequence>
<dbReference type="Proteomes" id="UP000184188">
    <property type="component" value="Unassembled WGS sequence"/>
</dbReference>
<dbReference type="GeneID" id="34610748"/>
<name>A0A1L9S5I7_9EURO</name>
<evidence type="ECO:0000313" key="1">
    <source>
        <dbReference type="EMBL" id="OJJ42422.1"/>
    </source>
</evidence>
<dbReference type="EMBL" id="KV878360">
    <property type="protein sequence ID" value="OJJ42422.1"/>
    <property type="molecule type" value="Genomic_DNA"/>
</dbReference>
<reference evidence="2" key="1">
    <citation type="journal article" date="2017" name="Genome Biol.">
        <title>Comparative genomics reveals high biological diversity and specific adaptations in the industrially and medically important fungal genus Aspergillus.</title>
        <authorList>
            <person name="de Vries R.P."/>
            <person name="Riley R."/>
            <person name="Wiebenga A."/>
            <person name="Aguilar-Osorio G."/>
            <person name="Amillis S."/>
            <person name="Uchima C.A."/>
            <person name="Anderluh G."/>
            <person name="Asadollahi M."/>
            <person name="Askin M."/>
            <person name="Barry K."/>
            <person name="Battaglia E."/>
            <person name="Bayram O."/>
            <person name="Benocci T."/>
            <person name="Braus-Stromeyer S.A."/>
            <person name="Caldana C."/>
            <person name="Canovas D."/>
            <person name="Cerqueira G.C."/>
            <person name="Chen F."/>
            <person name="Chen W."/>
            <person name="Choi C."/>
            <person name="Clum A."/>
            <person name="Dos Santos R.A."/>
            <person name="Damasio A.R."/>
            <person name="Diallinas G."/>
            <person name="Emri T."/>
            <person name="Fekete E."/>
            <person name="Flipphi M."/>
            <person name="Freyberg S."/>
            <person name="Gallo A."/>
            <person name="Gournas C."/>
            <person name="Habgood R."/>
            <person name="Hainaut M."/>
            <person name="Harispe M.L."/>
            <person name="Henrissat B."/>
            <person name="Hilden K.S."/>
            <person name="Hope R."/>
            <person name="Hossain A."/>
            <person name="Karabika E."/>
            <person name="Karaffa L."/>
            <person name="Karanyi Z."/>
            <person name="Krasevec N."/>
            <person name="Kuo A."/>
            <person name="Kusch H."/>
            <person name="LaButti K."/>
            <person name="Lagendijk E.L."/>
            <person name="Lapidus A."/>
            <person name="Levasseur A."/>
            <person name="Lindquist E."/>
            <person name="Lipzen A."/>
            <person name="Logrieco A.F."/>
            <person name="MacCabe A."/>
            <person name="Maekelae M.R."/>
            <person name="Malavazi I."/>
            <person name="Melin P."/>
            <person name="Meyer V."/>
            <person name="Mielnichuk N."/>
            <person name="Miskei M."/>
            <person name="Molnar A.P."/>
            <person name="Mule G."/>
            <person name="Ngan C.Y."/>
            <person name="Orejas M."/>
            <person name="Orosz E."/>
            <person name="Ouedraogo J.P."/>
            <person name="Overkamp K.M."/>
            <person name="Park H.-S."/>
            <person name="Perrone G."/>
            <person name="Piumi F."/>
            <person name="Punt P.J."/>
            <person name="Ram A.F."/>
            <person name="Ramon A."/>
            <person name="Rauscher S."/>
            <person name="Record E."/>
            <person name="Riano-Pachon D.M."/>
            <person name="Robert V."/>
            <person name="Roehrig J."/>
            <person name="Ruller R."/>
            <person name="Salamov A."/>
            <person name="Salih N.S."/>
            <person name="Samson R.A."/>
            <person name="Sandor E."/>
            <person name="Sanguinetti M."/>
            <person name="Schuetze T."/>
            <person name="Sepcic K."/>
            <person name="Shelest E."/>
            <person name="Sherlock G."/>
            <person name="Sophianopoulou V."/>
            <person name="Squina F.M."/>
            <person name="Sun H."/>
            <person name="Susca A."/>
            <person name="Todd R.B."/>
            <person name="Tsang A."/>
            <person name="Unkles S.E."/>
            <person name="van de Wiele N."/>
            <person name="van Rossen-Uffink D."/>
            <person name="Oliveira J.V."/>
            <person name="Vesth T.C."/>
            <person name="Visser J."/>
            <person name="Yu J.-H."/>
            <person name="Zhou M."/>
            <person name="Andersen M.R."/>
            <person name="Archer D.B."/>
            <person name="Baker S.E."/>
            <person name="Benoit I."/>
            <person name="Brakhage A.A."/>
            <person name="Braus G.H."/>
            <person name="Fischer R."/>
            <person name="Frisvad J.C."/>
            <person name="Goldman G.H."/>
            <person name="Houbraken J."/>
            <person name="Oakley B."/>
            <person name="Pocsi I."/>
            <person name="Scazzocchio C."/>
            <person name="Seiboth B."/>
            <person name="vanKuyk P.A."/>
            <person name="Wortman J."/>
            <person name="Dyer P.S."/>
            <person name="Grigoriev I.V."/>
        </authorList>
    </citation>
    <scope>NUCLEOTIDE SEQUENCE [LARGE SCALE GENOMIC DNA]</scope>
    <source>
        <strain evidence="2">CBS 506.65</strain>
    </source>
</reference>
<dbReference type="OrthoDB" id="3166386at2759"/>
<dbReference type="RefSeq" id="XP_022576932.1">
    <property type="nucleotide sequence ID" value="XM_022724283.1"/>
</dbReference>
<dbReference type="AlphaFoldDB" id="A0A1L9S5I7"/>
<accession>A0A1L9S5I7</accession>
<organism evidence="1 2">
    <name type="scientific">Penicilliopsis zonata CBS 506.65</name>
    <dbReference type="NCBI Taxonomy" id="1073090"/>
    <lineage>
        <taxon>Eukaryota</taxon>
        <taxon>Fungi</taxon>
        <taxon>Dikarya</taxon>
        <taxon>Ascomycota</taxon>
        <taxon>Pezizomycotina</taxon>
        <taxon>Eurotiomycetes</taxon>
        <taxon>Eurotiomycetidae</taxon>
        <taxon>Eurotiales</taxon>
        <taxon>Aspergillaceae</taxon>
        <taxon>Penicilliopsis</taxon>
    </lineage>
</organism>
<protein>
    <submittedName>
        <fullName evidence="1">Uncharacterized protein</fullName>
    </submittedName>
</protein>